<dbReference type="PANTHER" id="PTHR44259:SF108">
    <property type="entry name" value="F-BOX PROTEIN SKIP23-LIKE"/>
    <property type="match status" value="1"/>
</dbReference>
<keyword evidence="1" id="KW-1133">Transmembrane helix</keyword>
<dbReference type="InterPro" id="IPR036047">
    <property type="entry name" value="F-box-like_dom_sf"/>
</dbReference>
<keyword evidence="4" id="KW-1185">Reference proteome</keyword>
<feature type="transmembrane region" description="Helical" evidence="1">
    <location>
        <begin position="12"/>
        <end position="29"/>
    </location>
</feature>
<evidence type="ECO:0000313" key="3">
    <source>
        <dbReference type="EMBL" id="KAK4581036.1"/>
    </source>
</evidence>
<feature type="domain" description="KIB1-4 beta-propeller" evidence="2">
    <location>
        <begin position="190"/>
        <end position="460"/>
    </location>
</feature>
<sequence>MSSVSDLPDDFFKFAVHFQVAFFVTLIRARGFLISSSSVRVALFVILLVLSTLSPVQVEKEVSPFDFTRKAVTTTSYFVVVLILFFIADRSVSFIIQSRRNRIFLDDRCPLVTSNSLFQSNQHHHPNWSNLPADMISEIADRLPNFKDVEAVSSVCNPWRDACLEMKTRRPTWPWLMFSDTIDIGPRRFLNMCDGRHYQIELPSIRERRCWGSPHGCVVALNSDYEIHIEHLIRRVGIALPPLNTIRRLAPREEWFCLVHNFNLFKDPSHKFSFLVTAIFGPMKQLAFARVASSRGHGEWAIVNNPNNFKFKDVVHFKDQIFGLCDNGMLVRLVLDALGSAELQVIAFKPQDVKKPQKLYLMESSENLFVVFRYTHCFPLKMRHKTVWFLVYKFKINERAWEEVSDLEDHIIFVGDGISWCIPTRNINVRSNRIYFTDDNWKYQKYPGVAYGGHDVGVFDMATGDIQQLPFGKDNPLYYSRPIWVTHTLRLD</sequence>
<feature type="transmembrane region" description="Helical" evidence="1">
    <location>
        <begin position="78"/>
        <end position="96"/>
    </location>
</feature>
<dbReference type="Pfam" id="PF03478">
    <property type="entry name" value="Beta-prop_KIB1-4"/>
    <property type="match status" value="1"/>
</dbReference>
<keyword evidence="1" id="KW-0472">Membrane</keyword>
<dbReference type="SUPFAM" id="SSF81383">
    <property type="entry name" value="F-box domain"/>
    <property type="match status" value="1"/>
</dbReference>
<dbReference type="InterPro" id="IPR050942">
    <property type="entry name" value="F-box_BR-signaling"/>
</dbReference>
<accession>A0AAN7IPH6</accession>
<dbReference type="Gene3D" id="1.20.1280.50">
    <property type="match status" value="1"/>
</dbReference>
<protein>
    <recommendedName>
        <fullName evidence="2">KIB1-4 beta-propeller domain-containing protein</fullName>
    </recommendedName>
</protein>
<proteinExistence type="predicted"/>
<reference evidence="3 4" key="1">
    <citation type="journal article" date="2023" name="G3 (Bethesda)">
        <title>A haplotype-resolved chromosome-scale genome for Quercus rubra L. provides insights into the genetics of adaptive traits for red oak species.</title>
        <authorList>
            <person name="Kapoor B."/>
            <person name="Jenkins J."/>
            <person name="Schmutz J."/>
            <person name="Zhebentyayeva T."/>
            <person name="Kuelheim C."/>
            <person name="Coggeshall M."/>
            <person name="Heim C."/>
            <person name="Lasky J.R."/>
            <person name="Leites L."/>
            <person name="Islam-Faridi N."/>
            <person name="Romero-Severson J."/>
            <person name="DeLeo V.L."/>
            <person name="Lucas S.M."/>
            <person name="Lazic D."/>
            <person name="Gailing O."/>
            <person name="Carlson J."/>
            <person name="Staton M."/>
        </authorList>
    </citation>
    <scope>NUCLEOTIDE SEQUENCE [LARGE SCALE GENOMIC DNA]</scope>
    <source>
        <strain evidence="3">Pseudo-F2</strain>
    </source>
</reference>
<dbReference type="EMBL" id="JAXUIC010000007">
    <property type="protein sequence ID" value="KAK4581036.1"/>
    <property type="molecule type" value="Genomic_DNA"/>
</dbReference>
<dbReference type="InterPro" id="IPR005174">
    <property type="entry name" value="KIB1-4_b-propeller"/>
</dbReference>
<organism evidence="3 4">
    <name type="scientific">Quercus rubra</name>
    <name type="common">Northern red oak</name>
    <name type="synonym">Quercus borealis</name>
    <dbReference type="NCBI Taxonomy" id="3512"/>
    <lineage>
        <taxon>Eukaryota</taxon>
        <taxon>Viridiplantae</taxon>
        <taxon>Streptophyta</taxon>
        <taxon>Embryophyta</taxon>
        <taxon>Tracheophyta</taxon>
        <taxon>Spermatophyta</taxon>
        <taxon>Magnoliopsida</taxon>
        <taxon>eudicotyledons</taxon>
        <taxon>Gunneridae</taxon>
        <taxon>Pentapetalae</taxon>
        <taxon>rosids</taxon>
        <taxon>fabids</taxon>
        <taxon>Fagales</taxon>
        <taxon>Fagaceae</taxon>
        <taxon>Quercus</taxon>
    </lineage>
</organism>
<dbReference type="AlphaFoldDB" id="A0AAN7IPH6"/>
<evidence type="ECO:0000256" key="1">
    <source>
        <dbReference type="SAM" id="Phobius"/>
    </source>
</evidence>
<name>A0AAN7IPH6_QUERU</name>
<feature type="transmembrane region" description="Helical" evidence="1">
    <location>
        <begin position="41"/>
        <end position="58"/>
    </location>
</feature>
<evidence type="ECO:0000259" key="2">
    <source>
        <dbReference type="Pfam" id="PF03478"/>
    </source>
</evidence>
<dbReference type="Proteomes" id="UP001324115">
    <property type="component" value="Unassembled WGS sequence"/>
</dbReference>
<gene>
    <name evidence="3" type="ORF">RGQ29_024632</name>
</gene>
<keyword evidence="1" id="KW-0812">Transmembrane</keyword>
<comment type="caution">
    <text evidence="3">The sequence shown here is derived from an EMBL/GenBank/DDBJ whole genome shotgun (WGS) entry which is preliminary data.</text>
</comment>
<evidence type="ECO:0000313" key="4">
    <source>
        <dbReference type="Proteomes" id="UP001324115"/>
    </source>
</evidence>
<dbReference type="PANTHER" id="PTHR44259">
    <property type="entry name" value="OS07G0183000 PROTEIN-RELATED"/>
    <property type="match status" value="1"/>
</dbReference>